<dbReference type="PANTHER" id="PTHR11103">
    <property type="entry name" value="SLR1189 PROTEIN"/>
    <property type="match status" value="1"/>
</dbReference>
<dbReference type="OrthoDB" id="9803687at2"/>
<evidence type="ECO:0000313" key="6">
    <source>
        <dbReference type="Proteomes" id="UP000223913"/>
    </source>
</evidence>
<feature type="binding site" evidence="3">
    <location>
        <position position="291"/>
    </location>
    <ligand>
        <name>Zn(2+)</name>
        <dbReference type="ChEBI" id="CHEBI:29105"/>
    </ligand>
</feature>
<feature type="binding site" evidence="3">
    <location>
        <position position="222"/>
    </location>
    <ligand>
        <name>Zn(2+)</name>
        <dbReference type="ChEBI" id="CHEBI:29105"/>
    </ligand>
</feature>
<feature type="domain" description="Hcy-binding" evidence="4">
    <location>
        <begin position="1"/>
        <end position="306"/>
    </location>
</feature>
<dbReference type="AlphaFoldDB" id="A0A2D0MXN0"/>
<dbReference type="GO" id="GO:0008168">
    <property type="term" value="F:methyltransferase activity"/>
    <property type="evidence" value="ECO:0007669"/>
    <property type="project" value="UniProtKB-UniRule"/>
</dbReference>
<protein>
    <submittedName>
        <fullName evidence="5">Homocysteine S-methyltransferase</fullName>
    </submittedName>
</protein>
<proteinExistence type="predicted"/>
<reference evidence="5 6" key="1">
    <citation type="submission" date="2017-10" db="EMBL/GenBank/DDBJ databases">
        <title>The draft genome sequence of Lewinella nigricans NBRC 102662.</title>
        <authorList>
            <person name="Wang K."/>
        </authorList>
    </citation>
    <scope>NUCLEOTIDE SEQUENCE [LARGE SCALE GENOMIC DNA]</scope>
    <source>
        <strain evidence="5 6">NBRC 102662</strain>
    </source>
</reference>
<dbReference type="Proteomes" id="UP000223913">
    <property type="component" value="Unassembled WGS sequence"/>
</dbReference>
<evidence type="ECO:0000256" key="1">
    <source>
        <dbReference type="ARBA" id="ARBA00022603"/>
    </source>
</evidence>
<keyword evidence="6" id="KW-1185">Reference proteome</keyword>
<dbReference type="Gene3D" id="3.20.20.330">
    <property type="entry name" value="Homocysteine-binding-like domain"/>
    <property type="match status" value="1"/>
</dbReference>
<dbReference type="PANTHER" id="PTHR11103:SF18">
    <property type="entry name" value="SLR1189 PROTEIN"/>
    <property type="match status" value="1"/>
</dbReference>
<accession>A0A2D0MXN0</accession>
<comment type="cofactor">
    <cofactor evidence="3">
        <name>Zn(2+)</name>
        <dbReference type="ChEBI" id="CHEBI:29105"/>
    </cofactor>
</comment>
<organism evidence="5 6">
    <name type="scientific">Flavilitoribacter nigricans (strain ATCC 23147 / DSM 23189 / NBRC 102662 / NCIMB 1420 / SS-2)</name>
    <name type="common">Lewinella nigricans</name>
    <dbReference type="NCBI Taxonomy" id="1122177"/>
    <lineage>
        <taxon>Bacteria</taxon>
        <taxon>Pseudomonadati</taxon>
        <taxon>Bacteroidota</taxon>
        <taxon>Saprospiria</taxon>
        <taxon>Saprospirales</taxon>
        <taxon>Lewinellaceae</taxon>
        <taxon>Flavilitoribacter</taxon>
    </lineage>
</organism>
<comment type="caution">
    <text evidence="5">The sequence shown here is derived from an EMBL/GenBank/DDBJ whole genome shotgun (WGS) entry which is preliminary data.</text>
</comment>
<evidence type="ECO:0000256" key="3">
    <source>
        <dbReference type="PROSITE-ProRule" id="PRU00333"/>
    </source>
</evidence>
<dbReference type="EMBL" id="PDUD01000065">
    <property type="protein sequence ID" value="PHN01032.1"/>
    <property type="molecule type" value="Genomic_DNA"/>
</dbReference>
<dbReference type="RefSeq" id="WP_099155564.1">
    <property type="nucleotide sequence ID" value="NZ_PDUD01000065.1"/>
</dbReference>
<evidence type="ECO:0000256" key="2">
    <source>
        <dbReference type="ARBA" id="ARBA00022679"/>
    </source>
</evidence>
<feature type="binding site" evidence="3">
    <location>
        <position position="292"/>
    </location>
    <ligand>
        <name>Zn(2+)</name>
        <dbReference type="ChEBI" id="CHEBI:29105"/>
    </ligand>
</feature>
<keyword evidence="3" id="KW-0862">Zinc</keyword>
<keyword evidence="2 3" id="KW-0808">Transferase</keyword>
<dbReference type="GO" id="GO:0046872">
    <property type="term" value="F:metal ion binding"/>
    <property type="evidence" value="ECO:0007669"/>
    <property type="project" value="UniProtKB-KW"/>
</dbReference>
<dbReference type="Pfam" id="PF02574">
    <property type="entry name" value="S-methyl_trans"/>
    <property type="match status" value="1"/>
</dbReference>
<sequence>MRTKRLFEQYWLTDGGLETTLIYHYHIDLPHFAAFELLNKPHYQLLLQSYYRQYLDLARKYSTGFILESATWRANLDWGYKMGYSPSELIDVNYMSIWQLRKLQWAYKDTVQDTLISGCIGPRSDGYQVGLTMNVQEAEEYHALQVHAFKQANADLITAMTINYTEEGLGIAKAAKAWNVPVVISFTVETDGHLPSGESLKEAIYRIDTETGAYPLYYMINCAHPSHFYRQMEGGGSWLLRLGGVRANASCRSHAELDEATELDPGNHAELAEWYGKLRQQCPNLRAFGGCCGTDASHLALISETLFGNDRKASCSPLRLIG</sequence>
<dbReference type="InterPro" id="IPR003726">
    <property type="entry name" value="HCY_dom"/>
</dbReference>
<dbReference type="InterPro" id="IPR036589">
    <property type="entry name" value="HCY_dom_sf"/>
</dbReference>
<dbReference type="GO" id="GO:0032259">
    <property type="term" value="P:methylation"/>
    <property type="evidence" value="ECO:0007669"/>
    <property type="project" value="UniProtKB-KW"/>
</dbReference>
<name>A0A2D0MXN0_FLAN2</name>
<dbReference type="PROSITE" id="PS50970">
    <property type="entry name" value="HCY"/>
    <property type="match status" value="1"/>
</dbReference>
<dbReference type="SUPFAM" id="SSF82282">
    <property type="entry name" value="Homocysteine S-methyltransferase"/>
    <property type="match status" value="1"/>
</dbReference>
<keyword evidence="3" id="KW-0479">Metal-binding</keyword>
<keyword evidence="1 3" id="KW-0489">Methyltransferase</keyword>
<gene>
    <name evidence="5" type="ORF">CRP01_39190</name>
</gene>
<evidence type="ECO:0000259" key="4">
    <source>
        <dbReference type="PROSITE" id="PS50970"/>
    </source>
</evidence>
<evidence type="ECO:0000313" key="5">
    <source>
        <dbReference type="EMBL" id="PHN01032.1"/>
    </source>
</evidence>